<reference evidence="2 3" key="1">
    <citation type="submission" date="2018-05" db="EMBL/GenBank/DDBJ databases">
        <authorList>
            <person name="Falquet L."/>
            <person name="Falquet L."/>
        </authorList>
    </citation>
    <scope>NUCLEOTIDE SEQUENCE [LARGE SCALE GENOMIC DNA]</scope>
    <source>
        <strain evidence="2 3">GM12</strain>
    </source>
</reference>
<proteinExistence type="predicted"/>
<evidence type="ECO:0000256" key="1">
    <source>
        <dbReference type="SAM" id="Phobius"/>
    </source>
</evidence>
<keyword evidence="1" id="KW-1133">Transmembrane helix</keyword>
<sequence length="234" mass="26111">MATARALNALSLRWWSFLPRRQSTWRVILLASAKLSRKCGIISQERSPTFSLCKPSSTTAYGLFERSTTALESASSKGANPDPNLFTPRTAPRASLKAWPRAIPQSSVVWWSSMCKSPMHSTISDQPECLARACIIWSRNPIPVWTLITCDCVACSATASASFSGKIECSIARGPPFKEIAIWILVSFVIRFTRAFCSVIFAFVYLACSFFSIFFEEITLLYIMYNSLCDNANR</sequence>
<name>A0AB38GD37_MYCMC</name>
<feature type="transmembrane region" description="Helical" evidence="1">
    <location>
        <begin position="195"/>
        <end position="215"/>
    </location>
</feature>
<accession>A0AB38GD37</accession>
<gene>
    <name evidence="2" type="ORF">MMC68T_00019</name>
</gene>
<keyword evidence="1" id="KW-0812">Transmembrane</keyword>
<dbReference type="Proteomes" id="UP000290347">
    <property type="component" value="Chromosome"/>
</dbReference>
<protein>
    <submittedName>
        <fullName evidence="2">Uncharacterized protein</fullName>
    </submittedName>
</protein>
<dbReference type="AlphaFoldDB" id="A0AB38GD37"/>
<evidence type="ECO:0000313" key="3">
    <source>
        <dbReference type="Proteomes" id="UP000290347"/>
    </source>
</evidence>
<evidence type="ECO:0000313" key="2">
    <source>
        <dbReference type="EMBL" id="SRX71012.1"/>
    </source>
</evidence>
<keyword evidence="1" id="KW-0472">Membrane</keyword>
<dbReference type="EMBL" id="LS483515">
    <property type="protein sequence ID" value="SRX71012.1"/>
    <property type="molecule type" value="Genomic_DNA"/>
</dbReference>
<organism evidence="2 3">
    <name type="scientific">Mycoplasma mycoides subsp. capri</name>
    <dbReference type="NCBI Taxonomy" id="40477"/>
    <lineage>
        <taxon>Bacteria</taxon>
        <taxon>Bacillati</taxon>
        <taxon>Mycoplasmatota</taxon>
        <taxon>Mollicutes</taxon>
        <taxon>Mycoplasmataceae</taxon>
        <taxon>Mycoplasma</taxon>
    </lineage>
</organism>